<comment type="caution">
    <text evidence="2">The sequence shown here is derived from an EMBL/GenBank/DDBJ whole genome shotgun (WGS) entry which is preliminary data.</text>
</comment>
<reference evidence="2" key="1">
    <citation type="submission" date="2021-03" db="EMBL/GenBank/DDBJ databases">
        <title>Evolutionary innovations through gain and loss of genes in the ectomycorrhizal Boletales.</title>
        <authorList>
            <person name="Wu G."/>
            <person name="Miyauchi S."/>
            <person name="Morin E."/>
            <person name="Yang Z.-L."/>
            <person name="Xu J."/>
            <person name="Martin F.M."/>
        </authorList>
    </citation>
    <scope>NUCLEOTIDE SEQUENCE</scope>
    <source>
        <strain evidence="2">BR01</strain>
    </source>
</reference>
<keyword evidence="3" id="KW-1185">Reference proteome</keyword>
<name>A0A8I2YWE3_9AGAM</name>
<dbReference type="Gene3D" id="3.40.50.300">
    <property type="entry name" value="P-loop containing nucleotide triphosphate hydrolases"/>
    <property type="match status" value="1"/>
</dbReference>
<evidence type="ECO:0000256" key="1">
    <source>
        <dbReference type="SAM" id="MobiDB-lite"/>
    </source>
</evidence>
<gene>
    <name evidence="2" type="ORF">JVT61DRAFT_13803</name>
</gene>
<dbReference type="CDD" id="cd00882">
    <property type="entry name" value="Ras_like_GTPase"/>
    <property type="match status" value="1"/>
</dbReference>
<organism evidence="2 3">
    <name type="scientific">Boletus reticuloceps</name>
    <dbReference type="NCBI Taxonomy" id="495285"/>
    <lineage>
        <taxon>Eukaryota</taxon>
        <taxon>Fungi</taxon>
        <taxon>Dikarya</taxon>
        <taxon>Basidiomycota</taxon>
        <taxon>Agaricomycotina</taxon>
        <taxon>Agaricomycetes</taxon>
        <taxon>Agaricomycetidae</taxon>
        <taxon>Boletales</taxon>
        <taxon>Boletineae</taxon>
        <taxon>Boletaceae</taxon>
        <taxon>Boletoideae</taxon>
        <taxon>Boletus</taxon>
    </lineage>
</organism>
<dbReference type="AlphaFoldDB" id="A0A8I2YWE3"/>
<evidence type="ECO:0000313" key="3">
    <source>
        <dbReference type="Proteomes" id="UP000683000"/>
    </source>
</evidence>
<dbReference type="EMBL" id="JAGFBS010000007">
    <property type="protein sequence ID" value="KAG6378118.1"/>
    <property type="molecule type" value="Genomic_DNA"/>
</dbReference>
<sequence>MYRSDHGSFAHLTSPSSSRPTLQDHSPQPTSMAASNILFLGETNIGEYSIIDLIAGQAEQSRTPRHAGHRDDVRSITLDGKLFMLHTLPTNASMSPAVLTEGIQNTLTDLRRNGGVHLIVYCMHASHSTSWILEIHRTILFYPTPLLRIPAVAVVSGMSDVAQQESWWSSNEDAFVEQGFRFDDHAFIRMMATTVQSPTGDCISESRHILHALILQNCAYPLNSETDSDFQRTAPYKQRFMANSFQSLLTLLGGKPPSHTSTGSKAIDIVLLGEIGVGKNTVGCTRTAVKYTFEEKGKTFHLYDTPGLVDPQMGVELFIDPIDSIQKLIRSLGNGNGPDLLLFCVENGKPTTALRRNYRLFCKVICEGKASFALAITKLEEGEDADQWWRRHRATIRRAQPGLGRKVERVAFFVLYRMHGSTEEQDELATFLDGAHGRFGYYILTCTSVDTGEGVDESMRIGRADC</sequence>
<evidence type="ECO:0008006" key="4">
    <source>
        <dbReference type="Google" id="ProtNLM"/>
    </source>
</evidence>
<dbReference type="SUPFAM" id="SSF52540">
    <property type="entry name" value="P-loop containing nucleoside triphosphate hydrolases"/>
    <property type="match status" value="1"/>
</dbReference>
<accession>A0A8I2YWE3</accession>
<feature type="compositionally biased region" description="Polar residues" evidence="1">
    <location>
        <begin position="11"/>
        <end position="30"/>
    </location>
</feature>
<dbReference type="Proteomes" id="UP000683000">
    <property type="component" value="Unassembled WGS sequence"/>
</dbReference>
<proteinExistence type="predicted"/>
<protein>
    <recommendedName>
        <fullName evidence="4">G domain-containing protein</fullName>
    </recommendedName>
</protein>
<dbReference type="OrthoDB" id="8954335at2759"/>
<dbReference type="InterPro" id="IPR027417">
    <property type="entry name" value="P-loop_NTPase"/>
</dbReference>
<feature type="region of interest" description="Disordered" evidence="1">
    <location>
        <begin position="1"/>
        <end position="30"/>
    </location>
</feature>
<evidence type="ECO:0000313" key="2">
    <source>
        <dbReference type="EMBL" id="KAG6378118.1"/>
    </source>
</evidence>